<feature type="region of interest" description="Disordered" evidence="1">
    <location>
        <begin position="526"/>
        <end position="567"/>
    </location>
</feature>
<feature type="region of interest" description="Disordered" evidence="1">
    <location>
        <begin position="249"/>
        <end position="301"/>
    </location>
</feature>
<sequence length="586" mass="66103">MSMDDVSNILRKERYGFHVKGRLGDHFDMEDVRKVGYALRYRSIPEVVYNDGMNGRPLWIYIDDNVFNITDFPFSEYGGDHLATLLRSRVGGSPAASILRDSEVSYRFTEIIDRLMPYRCGKVDKPKSYGDGALVLTEEEVKWYEFQQSGMYIIVDGFIYDVSGGKTILAQMGGQDCTEAFKTSHTDSREIRDSQDMIRLLVGRVVPARPASQPLGPAEFEYRNYIYAPPGLRVLEPSLCGRVIEDDYGKRGDGGGGAEDDPYPWGGSESVNRDETCHDSVEDADGGGRNETDEDKQRREVWEENRERLIRPEYCVAKRVPDKGALPVMTEAELRLCDGQEGDGWFNEAWAAVDDKVYNLSTVVKYGPWNHIKALKLFVGKRIADVSLANWVKNKYAFRIVGQLGGGTPADGEDGYGRNFMQKLLRRPKILPHDIPASLALDDRGEVDAVVVPQGVPYDEDGAPPEIARRRRTPMALPPYEGGPLDVDELMADVSGDFERLRDVDAERRRMEEAARRSEDVRRMDWVQDDHLEGEEEEEGDDDDGDGRGQREAGYTNARGWGPTMNRVEAWRVGVEELEDEWPQGG</sequence>
<feature type="domain" description="Cytochrome b5 heme-binding" evidence="2">
    <location>
        <begin position="329"/>
        <end position="405"/>
    </location>
</feature>
<protein>
    <recommendedName>
        <fullName evidence="2">Cytochrome b5 heme-binding domain-containing protein</fullName>
    </recommendedName>
</protein>
<evidence type="ECO:0000313" key="4">
    <source>
        <dbReference type="Proteomes" id="UP000029964"/>
    </source>
</evidence>
<feature type="region of interest" description="Disordered" evidence="1">
    <location>
        <begin position="453"/>
        <end position="487"/>
    </location>
</feature>
<dbReference type="InterPro" id="IPR036400">
    <property type="entry name" value="Cyt_B5-like_heme/steroid_sf"/>
</dbReference>
<dbReference type="Pfam" id="PF00173">
    <property type="entry name" value="Cyt-b5"/>
    <property type="match status" value="1"/>
</dbReference>
<name>A0A086T2G1_HAPC1</name>
<evidence type="ECO:0000256" key="1">
    <source>
        <dbReference type="SAM" id="MobiDB-lite"/>
    </source>
</evidence>
<dbReference type="AlphaFoldDB" id="A0A086T2G1"/>
<dbReference type="EMBL" id="JPKY01000067">
    <property type="protein sequence ID" value="KFH43543.1"/>
    <property type="molecule type" value="Genomic_DNA"/>
</dbReference>
<evidence type="ECO:0000259" key="2">
    <source>
        <dbReference type="SMART" id="SM01117"/>
    </source>
</evidence>
<reference evidence="4" key="1">
    <citation type="journal article" date="2014" name="Genome Announc.">
        <title>Genome sequence and annotation of Acremonium chrysogenum, producer of the beta-lactam antibiotic cephalosporin C.</title>
        <authorList>
            <person name="Terfehr D."/>
            <person name="Dahlmann T.A."/>
            <person name="Specht T."/>
            <person name="Zadra I."/>
            <person name="Kuernsteiner H."/>
            <person name="Kueck U."/>
        </authorList>
    </citation>
    <scope>NUCLEOTIDE SEQUENCE [LARGE SCALE GENOMIC DNA]</scope>
    <source>
        <strain evidence="4">ATCC 11550 / CBS 779.69 / DSM 880 / IAM 14645 / JCM 23072 / IMI 49137</strain>
    </source>
</reference>
<comment type="caution">
    <text evidence="3">The sequence shown here is derived from an EMBL/GenBank/DDBJ whole genome shotgun (WGS) entry which is preliminary data.</text>
</comment>
<proteinExistence type="predicted"/>
<gene>
    <name evidence="3" type="ORF">ACRE_057010</name>
</gene>
<dbReference type="SMART" id="SM01117">
    <property type="entry name" value="Cyt-b5"/>
    <property type="match status" value="3"/>
</dbReference>
<feature type="compositionally biased region" description="Acidic residues" evidence="1">
    <location>
        <begin position="532"/>
        <end position="545"/>
    </location>
</feature>
<dbReference type="OrthoDB" id="10254945at2759"/>
<organism evidence="3 4">
    <name type="scientific">Hapsidospora chrysogenum (strain ATCC 11550 / CBS 779.69 / DSM 880 / IAM 14645 / JCM 23072 / IMI 49137)</name>
    <name type="common">Acremonium chrysogenum</name>
    <dbReference type="NCBI Taxonomy" id="857340"/>
    <lineage>
        <taxon>Eukaryota</taxon>
        <taxon>Fungi</taxon>
        <taxon>Dikarya</taxon>
        <taxon>Ascomycota</taxon>
        <taxon>Pezizomycotina</taxon>
        <taxon>Sordariomycetes</taxon>
        <taxon>Hypocreomycetidae</taxon>
        <taxon>Hypocreales</taxon>
        <taxon>Bionectriaceae</taxon>
        <taxon>Hapsidospora</taxon>
    </lineage>
</organism>
<dbReference type="HOGENOM" id="CLU_465358_0_0_1"/>
<evidence type="ECO:0000313" key="3">
    <source>
        <dbReference type="EMBL" id="KFH43543.1"/>
    </source>
</evidence>
<accession>A0A086T2G1</accession>
<dbReference type="SUPFAM" id="SSF55856">
    <property type="entry name" value="Cytochrome b5-like heme/steroid binding domain"/>
    <property type="match status" value="2"/>
</dbReference>
<dbReference type="InterPro" id="IPR001199">
    <property type="entry name" value="Cyt_B5-like_heme/steroid-bd"/>
</dbReference>
<feature type="domain" description="Cytochrome b5 heme-binding" evidence="2">
    <location>
        <begin position="42"/>
        <end position="124"/>
    </location>
</feature>
<dbReference type="Gene3D" id="3.10.120.10">
    <property type="entry name" value="Cytochrome b5-like heme/steroid binding domain"/>
    <property type="match status" value="1"/>
</dbReference>
<keyword evidence="4" id="KW-1185">Reference proteome</keyword>
<feature type="compositionally biased region" description="Basic and acidic residues" evidence="1">
    <location>
        <begin position="271"/>
        <end position="301"/>
    </location>
</feature>
<feature type="domain" description="Cytochrome b5 heme-binding" evidence="2">
    <location>
        <begin position="136"/>
        <end position="206"/>
    </location>
</feature>
<dbReference type="Proteomes" id="UP000029964">
    <property type="component" value="Unassembled WGS sequence"/>
</dbReference>